<evidence type="ECO:0000313" key="3">
    <source>
        <dbReference type="Proteomes" id="UP001163798"/>
    </source>
</evidence>
<evidence type="ECO:0000256" key="1">
    <source>
        <dbReference type="SAM" id="Phobius"/>
    </source>
</evidence>
<proteinExistence type="predicted"/>
<dbReference type="EMBL" id="MU793436">
    <property type="protein sequence ID" value="KAJ3783106.1"/>
    <property type="molecule type" value="Genomic_DNA"/>
</dbReference>
<feature type="transmembrane region" description="Helical" evidence="1">
    <location>
        <begin position="36"/>
        <end position="53"/>
    </location>
</feature>
<accession>A0AA38NC84</accession>
<gene>
    <name evidence="2" type="ORF">GGU10DRAFT_361760</name>
</gene>
<sequence length="106" mass="12089">MSSYFLLIEIVTIASSSVNLLLGNIPDVSAGTRAQFFDLLLTLSSFAVFFLLYETLITRCIWSTSKHLLNCDELRGIHIVSFPRRWLCRVLSPPDYLQRQHATTQP</sequence>
<name>A0AA38NC84_9AGAR</name>
<comment type="caution">
    <text evidence="2">The sequence shown here is derived from an EMBL/GenBank/DDBJ whole genome shotgun (WGS) entry which is preliminary data.</text>
</comment>
<dbReference type="Proteomes" id="UP001163798">
    <property type="component" value="Unassembled WGS sequence"/>
</dbReference>
<protein>
    <submittedName>
        <fullName evidence="2">Uncharacterized protein</fullName>
    </submittedName>
</protein>
<keyword evidence="1" id="KW-0812">Transmembrane</keyword>
<reference evidence="2" key="1">
    <citation type="submission" date="2022-08" db="EMBL/GenBank/DDBJ databases">
        <authorList>
            <consortium name="DOE Joint Genome Institute"/>
            <person name="Min B."/>
            <person name="Riley R."/>
            <person name="Sierra-Patev S."/>
            <person name="Naranjo-Ortiz M."/>
            <person name="Looney B."/>
            <person name="Konkel Z."/>
            <person name="Slot J.C."/>
            <person name="Sakamoto Y."/>
            <person name="Steenwyk J.L."/>
            <person name="Rokas A."/>
            <person name="Carro J."/>
            <person name="Camarero S."/>
            <person name="Ferreira P."/>
            <person name="Molpeceres G."/>
            <person name="Ruiz-Duenas F.J."/>
            <person name="Serrano A."/>
            <person name="Henrissat B."/>
            <person name="Drula E."/>
            <person name="Hughes K.W."/>
            <person name="Mata J.L."/>
            <person name="Ishikawa N.K."/>
            <person name="Vargas-Isla R."/>
            <person name="Ushijima S."/>
            <person name="Smith C.A."/>
            <person name="Ahrendt S."/>
            <person name="Andreopoulos W."/>
            <person name="He G."/>
            <person name="Labutti K."/>
            <person name="Lipzen A."/>
            <person name="Ng V."/>
            <person name="Sandor L."/>
            <person name="Barry K."/>
            <person name="Martinez A.T."/>
            <person name="Xiao Y."/>
            <person name="Gibbons J.G."/>
            <person name="Terashima K."/>
            <person name="Hibbett D.S."/>
            <person name="Grigoriev I.V."/>
        </authorList>
    </citation>
    <scope>NUCLEOTIDE SEQUENCE</scope>
    <source>
        <strain evidence="2">TFB10291</strain>
    </source>
</reference>
<keyword evidence="3" id="KW-1185">Reference proteome</keyword>
<keyword evidence="1" id="KW-0472">Membrane</keyword>
<organism evidence="2 3">
    <name type="scientific">Lentinula aff. detonsa</name>
    <dbReference type="NCBI Taxonomy" id="2804958"/>
    <lineage>
        <taxon>Eukaryota</taxon>
        <taxon>Fungi</taxon>
        <taxon>Dikarya</taxon>
        <taxon>Basidiomycota</taxon>
        <taxon>Agaricomycotina</taxon>
        <taxon>Agaricomycetes</taxon>
        <taxon>Agaricomycetidae</taxon>
        <taxon>Agaricales</taxon>
        <taxon>Marasmiineae</taxon>
        <taxon>Omphalotaceae</taxon>
        <taxon>Lentinula</taxon>
    </lineage>
</organism>
<keyword evidence="1" id="KW-1133">Transmembrane helix</keyword>
<dbReference type="AlphaFoldDB" id="A0AA38NC84"/>
<feature type="transmembrane region" description="Helical" evidence="1">
    <location>
        <begin position="6"/>
        <end position="24"/>
    </location>
</feature>
<evidence type="ECO:0000313" key="2">
    <source>
        <dbReference type="EMBL" id="KAJ3783106.1"/>
    </source>
</evidence>